<organism evidence="1 2">
    <name type="scientific">Euphydryas editha</name>
    <name type="common">Edith's checkerspot</name>
    <dbReference type="NCBI Taxonomy" id="104508"/>
    <lineage>
        <taxon>Eukaryota</taxon>
        <taxon>Metazoa</taxon>
        <taxon>Ecdysozoa</taxon>
        <taxon>Arthropoda</taxon>
        <taxon>Hexapoda</taxon>
        <taxon>Insecta</taxon>
        <taxon>Pterygota</taxon>
        <taxon>Neoptera</taxon>
        <taxon>Endopterygota</taxon>
        <taxon>Lepidoptera</taxon>
        <taxon>Glossata</taxon>
        <taxon>Ditrysia</taxon>
        <taxon>Papilionoidea</taxon>
        <taxon>Nymphalidae</taxon>
        <taxon>Nymphalinae</taxon>
        <taxon>Euphydryas</taxon>
    </lineage>
</organism>
<proteinExistence type="predicted"/>
<keyword evidence="2" id="KW-1185">Reference proteome</keyword>
<accession>A0AAU9VBI2</accession>
<evidence type="ECO:0000313" key="2">
    <source>
        <dbReference type="Proteomes" id="UP001153954"/>
    </source>
</evidence>
<comment type="caution">
    <text evidence="1">The sequence shown here is derived from an EMBL/GenBank/DDBJ whole genome shotgun (WGS) entry which is preliminary data.</text>
</comment>
<dbReference type="AlphaFoldDB" id="A0AAU9VBI2"/>
<sequence>MESIKESLISLAELFNSRMNDFQQNLQETCSQITTYSIVMNFAAFRSFIISAVNTLQRQCRADADRPRETTSISRNKFLICLIKILHEVHVRWETY</sequence>
<name>A0AAU9VBI2_EUPED</name>
<reference evidence="1" key="1">
    <citation type="submission" date="2022-03" db="EMBL/GenBank/DDBJ databases">
        <authorList>
            <person name="Tunstrom K."/>
        </authorList>
    </citation>
    <scope>NUCLEOTIDE SEQUENCE</scope>
</reference>
<evidence type="ECO:0000313" key="1">
    <source>
        <dbReference type="EMBL" id="CAH2108090.1"/>
    </source>
</evidence>
<protein>
    <submittedName>
        <fullName evidence="1">Uncharacterized protein</fullName>
    </submittedName>
</protein>
<dbReference type="Proteomes" id="UP001153954">
    <property type="component" value="Unassembled WGS sequence"/>
</dbReference>
<gene>
    <name evidence="1" type="ORF">EEDITHA_LOCUS22055</name>
</gene>
<dbReference type="EMBL" id="CAKOGL010000031">
    <property type="protein sequence ID" value="CAH2108090.1"/>
    <property type="molecule type" value="Genomic_DNA"/>
</dbReference>